<organism evidence="1 2">
    <name type="scientific">Penicillium brasilianum</name>
    <dbReference type="NCBI Taxonomy" id="104259"/>
    <lineage>
        <taxon>Eukaryota</taxon>
        <taxon>Fungi</taxon>
        <taxon>Dikarya</taxon>
        <taxon>Ascomycota</taxon>
        <taxon>Pezizomycotina</taxon>
        <taxon>Eurotiomycetes</taxon>
        <taxon>Eurotiomycetidae</taxon>
        <taxon>Eurotiales</taxon>
        <taxon>Aspergillaceae</taxon>
        <taxon>Penicillium</taxon>
    </lineage>
</organism>
<dbReference type="Proteomes" id="UP000190744">
    <property type="component" value="Unassembled WGS sequence"/>
</dbReference>
<sequence length="212" mass="23435">MASSTGPNAPELYLGKKLDEAVTMTKALVHNVKNILTVMQAVKKSTAPSYSYKKVVLENELSVYRASYLEAKTQIEKAIEKLSEEEIKILVEVYKEDFTFCRVAIEGTFEDGNLPGVMNPILGQKLDAAIKMVKDIVEKAKAIDQVRNAPAAATETSQTGNNQLTMARTASLRARRTLEDAIRELSKGETKVLKQVYSNDLTSCQVDINLAY</sequence>
<comment type="caution">
    <text evidence="1">The sequence shown here is derived from an EMBL/GenBank/DDBJ whole genome shotgun (WGS) entry which is preliminary data.</text>
</comment>
<proteinExistence type="predicted"/>
<accession>A0A1S9RSF8</accession>
<name>A0A1S9RSF8_PENBI</name>
<evidence type="ECO:0000313" key="2">
    <source>
        <dbReference type="Proteomes" id="UP000190744"/>
    </source>
</evidence>
<protein>
    <submittedName>
        <fullName evidence="1">Uncharacterized protein</fullName>
    </submittedName>
</protein>
<evidence type="ECO:0000313" key="1">
    <source>
        <dbReference type="EMBL" id="OOQ88210.1"/>
    </source>
</evidence>
<reference evidence="2" key="1">
    <citation type="submission" date="2015-09" db="EMBL/GenBank/DDBJ databases">
        <authorList>
            <person name="Fill T.P."/>
            <person name="Baretta J.F."/>
            <person name="de Almeida L.G."/>
            <person name="Rocha M."/>
            <person name="de Souza D.H."/>
            <person name="Malavazi I."/>
            <person name="Cerdeira L.T."/>
            <person name="Hong H."/>
            <person name="Samborskyy M."/>
            <person name="de Vasconcelos A.T."/>
            <person name="Leadlay P."/>
            <person name="Rodrigues-Filho E."/>
        </authorList>
    </citation>
    <scope>NUCLEOTIDE SEQUENCE [LARGE SCALE GENOMIC DNA]</scope>
    <source>
        <strain evidence="2">LaBioMMi 136</strain>
    </source>
</reference>
<dbReference type="AlphaFoldDB" id="A0A1S9RSF8"/>
<gene>
    <name evidence="1" type="ORF">PEBR_14315</name>
</gene>
<dbReference type="EMBL" id="LJBN01000120">
    <property type="protein sequence ID" value="OOQ88210.1"/>
    <property type="molecule type" value="Genomic_DNA"/>
</dbReference>